<dbReference type="RefSeq" id="WP_176635811.1">
    <property type="nucleotide sequence ID" value="NZ_JAAMFM010000024.1"/>
</dbReference>
<dbReference type="PROSITE" id="PS00092">
    <property type="entry name" value="N6_MTASE"/>
    <property type="match status" value="1"/>
</dbReference>
<evidence type="ECO:0000256" key="2">
    <source>
        <dbReference type="ARBA" id="ARBA00011900"/>
    </source>
</evidence>
<dbReference type="InterPro" id="IPR002052">
    <property type="entry name" value="DNA_methylase_N6_adenine_CS"/>
</dbReference>
<dbReference type="InterPro" id="IPR029063">
    <property type="entry name" value="SAM-dependent_MTases_sf"/>
</dbReference>
<dbReference type="InterPro" id="IPR051537">
    <property type="entry name" value="DNA_Adenine_Mtase"/>
</dbReference>
<dbReference type="AlphaFoldDB" id="A0A7Y7IJ45"/>
<evidence type="ECO:0000313" key="11">
    <source>
        <dbReference type="EMBL" id="NVM96090.1"/>
    </source>
</evidence>
<reference evidence="11 12" key="1">
    <citation type="submission" date="2020-02" db="EMBL/GenBank/DDBJ databases">
        <title>Genome sequence of strain AETb3-4.</title>
        <authorList>
            <person name="Gao J."/>
            <person name="Zhang X."/>
        </authorList>
    </citation>
    <scope>NUCLEOTIDE SEQUENCE [LARGE SCALE GENOMIC DNA]</scope>
    <source>
        <strain evidence="11 12">AETb3-4</strain>
    </source>
</reference>
<evidence type="ECO:0000256" key="7">
    <source>
        <dbReference type="ARBA" id="ARBA00047942"/>
    </source>
</evidence>
<sequence>MTLSTTEPGHLSQRQLESTLWSAANALRGPVDPGDFKAYVFPVMFFKWISDSWDHEHARAVEDFGDALTDEIEADYHTFAIPDGCHWTDVIETVQQTGAKLDAALQRIQQANPDALAGVFGDVQWANQERLPQSSLAALLNSFHSVRLDPDSVNGDMLGSAYEYLLREFAEASGKKAGEFFTPRHVVHLLVKILDPKPGDTIADPACGSGGMLVETVTALKDAGGDPRTLRLHGQEINLTTSAIAKMNLYLHGLKDFKVVRGDTFREPKLLDGDGLQKFDVVIANPPFSLQNWGAEGWANDPYDRAVCGVPPAKNGDYAWIQHMVASMKDDTGRVGVVMPHGVLFRGGKEGAIRECLIRKDQLEAVIGLPNNLFYSTSIPVCLLIFRKSKPAERRDKVLFIDASKRFVAGKNQNVMSDEDIEVIDAAYKQGTDIDGDGGLSLRLIGMEELEEYGFDLNIGRYIKSETIAVVSVEEALIAYQESREQLAAAEAALADKLKAAGFDF</sequence>
<dbReference type="Pfam" id="PF12161">
    <property type="entry name" value="HsdM_N"/>
    <property type="match status" value="1"/>
</dbReference>
<evidence type="ECO:0000256" key="3">
    <source>
        <dbReference type="ARBA" id="ARBA00022603"/>
    </source>
</evidence>
<feature type="coiled-coil region" evidence="8">
    <location>
        <begin position="473"/>
        <end position="500"/>
    </location>
</feature>
<dbReference type="PANTHER" id="PTHR42933">
    <property type="entry name" value="SLR6095 PROTEIN"/>
    <property type="match status" value="1"/>
</dbReference>
<dbReference type="PRINTS" id="PR00507">
    <property type="entry name" value="N12N6MTFRASE"/>
</dbReference>
<dbReference type="InterPro" id="IPR022749">
    <property type="entry name" value="D12N6_MeTrfase_N"/>
</dbReference>
<comment type="catalytic activity">
    <reaction evidence="7">
        <text>a 2'-deoxyadenosine in DNA + S-adenosyl-L-methionine = an N(6)-methyl-2'-deoxyadenosine in DNA + S-adenosyl-L-homocysteine + H(+)</text>
        <dbReference type="Rhea" id="RHEA:15197"/>
        <dbReference type="Rhea" id="RHEA-COMP:12418"/>
        <dbReference type="Rhea" id="RHEA-COMP:12419"/>
        <dbReference type="ChEBI" id="CHEBI:15378"/>
        <dbReference type="ChEBI" id="CHEBI:57856"/>
        <dbReference type="ChEBI" id="CHEBI:59789"/>
        <dbReference type="ChEBI" id="CHEBI:90615"/>
        <dbReference type="ChEBI" id="CHEBI:90616"/>
        <dbReference type="EC" id="2.1.1.72"/>
    </reaction>
</comment>
<evidence type="ECO:0000313" key="12">
    <source>
        <dbReference type="Proteomes" id="UP000543556"/>
    </source>
</evidence>
<gene>
    <name evidence="11" type="ORF">G6034_14490</name>
</gene>
<keyword evidence="12" id="KW-1185">Reference proteome</keyword>
<evidence type="ECO:0000259" key="9">
    <source>
        <dbReference type="Pfam" id="PF02384"/>
    </source>
</evidence>
<proteinExistence type="inferred from homology"/>
<keyword evidence="8" id="KW-0175">Coiled coil</keyword>
<organism evidence="11 12">
    <name type="scientific">Arthrobacter wenxiniae</name>
    <dbReference type="NCBI Taxonomy" id="2713570"/>
    <lineage>
        <taxon>Bacteria</taxon>
        <taxon>Bacillati</taxon>
        <taxon>Actinomycetota</taxon>
        <taxon>Actinomycetes</taxon>
        <taxon>Micrococcales</taxon>
        <taxon>Micrococcaceae</taxon>
        <taxon>Arthrobacter</taxon>
    </lineage>
</organism>
<evidence type="ECO:0000256" key="8">
    <source>
        <dbReference type="SAM" id="Coils"/>
    </source>
</evidence>
<evidence type="ECO:0000256" key="1">
    <source>
        <dbReference type="ARBA" id="ARBA00006594"/>
    </source>
</evidence>
<comment type="similarity">
    <text evidence="1">Belongs to the N(4)/N(6)-methyltransferase family.</text>
</comment>
<evidence type="ECO:0000256" key="6">
    <source>
        <dbReference type="ARBA" id="ARBA00022747"/>
    </source>
</evidence>
<keyword evidence="3 11" id="KW-0489">Methyltransferase</keyword>
<dbReference type="GO" id="GO:0003677">
    <property type="term" value="F:DNA binding"/>
    <property type="evidence" value="ECO:0007669"/>
    <property type="project" value="InterPro"/>
</dbReference>
<dbReference type="Proteomes" id="UP000543556">
    <property type="component" value="Unassembled WGS sequence"/>
</dbReference>
<dbReference type="PANTHER" id="PTHR42933:SF3">
    <property type="entry name" value="TYPE I RESTRICTION ENZYME MJAVIII METHYLASE SUBUNIT"/>
    <property type="match status" value="1"/>
</dbReference>
<accession>A0A7Y7IJ45</accession>
<dbReference type="SUPFAM" id="SSF53335">
    <property type="entry name" value="S-adenosyl-L-methionine-dependent methyltransferases"/>
    <property type="match status" value="1"/>
</dbReference>
<keyword evidence="6" id="KW-0680">Restriction system</keyword>
<name>A0A7Y7IJ45_9MICC</name>
<dbReference type="GO" id="GO:0009307">
    <property type="term" value="P:DNA restriction-modification system"/>
    <property type="evidence" value="ECO:0007669"/>
    <property type="project" value="UniProtKB-KW"/>
</dbReference>
<dbReference type="GO" id="GO:0032259">
    <property type="term" value="P:methylation"/>
    <property type="evidence" value="ECO:0007669"/>
    <property type="project" value="UniProtKB-KW"/>
</dbReference>
<evidence type="ECO:0000259" key="10">
    <source>
        <dbReference type="Pfam" id="PF12161"/>
    </source>
</evidence>
<dbReference type="Pfam" id="PF02384">
    <property type="entry name" value="N6_Mtase"/>
    <property type="match status" value="1"/>
</dbReference>
<evidence type="ECO:0000256" key="4">
    <source>
        <dbReference type="ARBA" id="ARBA00022679"/>
    </source>
</evidence>
<dbReference type="EMBL" id="JAAMFM010000024">
    <property type="protein sequence ID" value="NVM96090.1"/>
    <property type="molecule type" value="Genomic_DNA"/>
</dbReference>
<feature type="domain" description="N6 adenine-specific DNA methyltransferase N-terminal" evidence="10">
    <location>
        <begin position="16"/>
        <end position="141"/>
    </location>
</feature>
<dbReference type="InterPro" id="IPR003356">
    <property type="entry name" value="DNA_methylase_A-5"/>
</dbReference>
<keyword evidence="4 11" id="KW-0808">Transferase</keyword>
<feature type="domain" description="DNA methylase adenine-specific" evidence="9">
    <location>
        <begin position="155"/>
        <end position="468"/>
    </location>
</feature>
<dbReference type="InterPro" id="IPR038333">
    <property type="entry name" value="T1MK-like_N_sf"/>
</dbReference>
<dbReference type="GO" id="GO:0009007">
    <property type="term" value="F:site-specific DNA-methyltransferase (adenine-specific) activity"/>
    <property type="evidence" value="ECO:0007669"/>
    <property type="project" value="UniProtKB-EC"/>
</dbReference>
<dbReference type="Gene3D" id="3.40.50.150">
    <property type="entry name" value="Vaccinia Virus protein VP39"/>
    <property type="match status" value="1"/>
</dbReference>
<dbReference type="EC" id="2.1.1.72" evidence="2"/>
<evidence type="ECO:0000256" key="5">
    <source>
        <dbReference type="ARBA" id="ARBA00022691"/>
    </source>
</evidence>
<keyword evidence="5" id="KW-0949">S-adenosyl-L-methionine</keyword>
<protein>
    <recommendedName>
        <fullName evidence="2">site-specific DNA-methyltransferase (adenine-specific)</fullName>
        <ecNumber evidence="2">2.1.1.72</ecNumber>
    </recommendedName>
</protein>
<dbReference type="Gene3D" id="1.20.1260.30">
    <property type="match status" value="1"/>
</dbReference>
<dbReference type="GO" id="GO:0008170">
    <property type="term" value="F:N-methyltransferase activity"/>
    <property type="evidence" value="ECO:0007669"/>
    <property type="project" value="InterPro"/>
</dbReference>
<comment type="caution">
    <text evidence="11">The sequence shown here is derived from an EMBL/GenBank/DDBJ whole genome shotgun (WGS) entry which is preliminary data.</text>
</comment>